<proteinExistence type="inferred from homology"/>
<dbReference type="AlphaFoldDB" id="A0AAE0F0F3"/>
<keyword evidence="3 6" id="KW-0812">Transmembrane</keyword>
<feature type="transmembrane region" description="Helical" evidence="6">
    <location>
        <begin position="189"/>
        <end position="212"/>
    </location>
</feature>
<comment type="caution">
    <text evidence="7">The sequence shown here is derived from an EMBL/GenBank/DDBJ whole genome shotgun (WGS) entry which is preliminary data.</text>
</comment>
<dbReference type="PANTHER" id="PTHR11266">
    <property type="entry name" value="PEROXISOMAL MEMBRANE PROTEIN 2, PXMP2 MPV17"/>
    <property type="match status" value="1"/>
</dbReference>
<name>A0AAE0F0F3_9CHLO</name>
<dbReference type="GO" id="GO:0005737">
    <property type="term" value="C:cytoplasm"/>
    <property type="evidence" value="ECO:0007669"/>
    <property type="project" value="TreeGrafter"/>
</dbReference>
<keyword evidence="4 6" id="KW-1133">Transmembrane helix</keyword>
<sequence>MPITSTVKEASQVVGSRAHTLMNTALPKALPEMHASGRIFSSMISSAARGNILYGSSASLRSHTKQTINYGLSQAARTKCTVTAAESITIHKPSFSFIQLAKDNPFTFGVLVATVKTGACDLLMQYYSGNEHIDWNRFKLFVGFGFAYLGVFQWLIYVTLFKRLFPGMATFANQSLREKLKNKQGMKMLVGQVAFDNFIHYTFIYFPVFYVFKEILQQRSEIGDEDETSRSPADVIFGGLSAYQVNAVQDNLAIWALWVPGDFVVYAVPIWLRLPLNHGVSFVWTCILSALRGSNKES</sequence>
<dbReference type="InterPro" id="IPR007248">
    <property type="entry name" value="Mpv17_PMP22"/>
</dbReference>
<accession>A0AAE0F0F3</accession>
<evidence type="ECO:0000256" key="5">
    <source>
        <dbReference type="ARBA" id="ARBA00023136"/>
    </source>
</evidence>
<evidence type="ECO:0000313" key="8">
    <source>
        <dbReference type="Proteomes" id="UP001190700"/>
    </source>
</evidence>
<evidence type="ECO:0000256" key="2">
    <source>
        <dbReference type="ARBA" id="ARBA00006824"/>
    </source>
</evidence>
<protein>
    <submittedName>
        <fullName evidence="7">Uncharacterized protein</fullName>
    </submittedName>
</protein>
<reference evidence="7 8" key="1">
    <citation type="journal article" date="2015" name="Genome Biol. Evol.">
        <title>Comparative Genomics of a Bacterivorous Green Alga Reveals Evolutionary Causalities and Consequences of Phago-Mixotrophic Mode of Nutrition.</title>
        <authorList>
            <person name="Burns J.A."/>
            <person name="Paasch A."/>
            <person name="Narechania A."/>
            <person name="Kim E."/>
        </authorList>
    </citation>
    <scope>NUCLEOTIDE SEQUENCE [LARGE SCALE GENOMIC DNA]</scope>
    <source>
        <strain evidence="7 8">PLY_AMNH</strain>
    </source>
</reference>
<comment type="similarity">
    <text evidence="2 6">Belongs to the peroxisomal membrane protein PXMP2/4 family.</text>
</comment>
<evidence type="ECO:0000256" key="4">
    <source>
        <dbReference type="ARBA" id="ARBA00022989"/>
    </source>
</evidence>
<feature type="transmembrane region" description="Helical" evidence="6">
    <location>
        <begin position="252"/>
        <end position="272"/>
    </location>
</feature>
<dbReference type="GO" id="GO:0016020">
    <property type="term" value="C:membrane"/>
    <property type="evidence" value="ECO:0007669"/>
    <property type="project" value="UniProtKB-SubCell"/>
</dbReference>
<keyword evidence="8" id="KW-1185">Reference proteome</keyword>
<keyword evidence="5 6" id="KW-0472">Membrane</keyword>
<evidence type="ECO:0000256" key="1">
    <source>
        <dbReference type="ARBA" id="ARBA00004141"/>
    </source>
</evidence>
<comment type="subcellular location">
    <subcellularLocation>
        <location evidence="1">Membrane</location>
        <topology evidence="1">Multi-pass membrane protein</topology>
    </subcellularLocation>
</comment>
<evidence type="ECO:0000256" key="3">
    <source>
        <dbReference type="ARBA" id="ARBA00022692"/>
    </source>
</evidence>
<evidence type="ECO:0000313" key="7">
    <source>
        <dbReference type="EMBL" id="KAK3245740.1"/>
    </source>
</evidence>
<gene>
    <name evidence="7" type="ORF">CYMTET_44709</name>
</gene>
<dbReference type="EMBL" id="LGRX02030336">
    <property type="protein sequence ID" value="KAK3245740.1"/>
    <property type="molecule type" value="Genomic_DNA"/>
</dbReference>
<feature type="transmembrane region" description="Helical" evidence="6">
    <location>
        <begin position="140"/>
        <end position="160"/>
    </location>
</feature>
<evidence type="ECO:0000256" key="6">
    <source>
        <dbReference type="RuleBase" id="RU363053"/>
    </source>
</evidence>
<dbReference type="PANTHER" id="PTHR11266:SF21">
    <property type="entry name" value="ACT DOMAIN-CONTAINING PROTEIN"/>
    <property type="match status" value="1"/>
</dbReference>
<dbReference type="Proteomes" id="UP001190700">
    <property type="component" value="Unassembled WGS sequence"/>
</dbReference>
<organism evidence="7 8">
    <name type="scientific">Cymbomonas tetramitiformis</name>
    <dbReference type="NCBI Taxonomy" id="36881"/>
    <lineage>
        <taxon>Eukaryota</taxon>
        <taxon>Viridiplantae</taxon>
        <taxon>Chlorophyta</taxon>
        <taxon>Pyramimonadophyceae</taxon>
        <taxon>Pyramimonadales</taxon>
        <taxon>Pyramimonadaceae</taxon>
        <taxon>Cymbomonas</taxon>
    </lineage>
</organism>